<dbReference type="Proteomes" id="UP000315234">
    <property type="component" value="Unassembled WGS sequence"/>
</dbReference>
<gene>
    <name evidence="2" type="ORF">Cst04h_03260</name>
</gene>
<accession>A0ABC9ZJU5</accession>
<evidence type="ECO:0000313" key="2">
    <source>
        <dbReference type="EMBL" id="GEA42156.1"/>
    </source>
</evidence>
<protein>
    <submittedName>
        <fullName evidence="2">Uncharacterized protein</fullName>
    </submittedName>
</protein>
<dbReference type="EMBL" id="BJLD01000001">
    <property type="protein sequence ID" value="GEA42156.1"/>
    <property type="molecule type" value="Genomic_DNA"/>
</dbReference>
<sequence>MPQRRGIGFYSLTGVKDWAIPSFQVADRAQDYEAVIGNPPAGEATPKRKNTNNKS</sequence>
<feature type="region of interest" description="Disordered" evidence="1">
    <location>
        <begin position="36"/>
        <end position="55"/>
    </location>
</feature>
<organism evidence="2 3">
    <name type="scientific">Corynebacterium striatum</name>
    <dbReference type="NCBI Taxonomy" id="43770"/>
    <lineage>
        <taxon>Bacteria</taxon>
        <taxon>Bacillati</taxon>
        <taxon>Actinomycetota</taxon>
        <taxon>Actinomycetes</taxon>
        <taxon>Mycobacteriales</taxon>
        <taxon>Corynebacteriaceae</taxon>
        <taxon>Corynebacterium</taxon>
    </lineage>
</organism>
<dbReference type="AlphaFoldDB" id="A0ABC9ZJU5"/>
<evidence type="ECO:0000256" key="1">
    <source>
        <dbReference type="SAM" id="MobiDB-lite"/>
    </source>
</evidence>
<name>A0ABC9ZJU5_CORST</name>
<reference evidence="2 3" key="1">
    <citation type="submission" date="2019-06" db="EMBL/GenBank/DDBJ databases">
        <title>Draft genome sequence of Corynebacterium striatum NBRC 15291.</title>
        <authorList>
            <person name="Miura T."/>
            <person name="Furukawa M."/>
            <person name="Shimamura M."/>
            <person name="Ohyama Y."/>
            <person name="Yamazoe A."/>
            <person name="Kawasaki H."/>
        </authorList>
    </citation>
    <scope>NUCLEOTIDE SEQUENCE [LARGE SCALE GENOMIC DNA]</scope>
    <source>
        <strain evidence="2 3">NBRC 15291</strain>
    </source>
</reference>
<comment type="caution">
    <text evidence="2">The sequence shown here is derived from an EMBL/GenBank/DDBJ whole genome shotgun (WGS) entry which is preliminary data.</text>
</comment>
<proteinExistence type="predicted"/>
<evidence type="ECO:0000313" key="3">
    <source>
        <dbReference type="Proteomes" id="UP000315234"/>
    </source>
</evidence>